<dbReference type="RefSeq" id="XP_001792208.1">
    <property type="nucleotide sequence ID" value="XM_001792156.1"/>
</dbReference>
<protein>
    <submittedName>
        <fullName evidence="1">Uncharacterized protein</fullName>
    </submittedName>
</protein>
<name>Q0V343_PHANO</name>
<dbReference type="InParanoid" id="Q0V343"/>
<proteinExistence type="predicted"/>
<dbReference type="AlphaFoldDB" id="Q0V343"/>
<gene>
    <name evidence="1" type="ORF">SNOG_01571</name>
</gene>
<evidence type="ECO:0000313" key="1">
    <source>
        <dbReference type="EMBL" id="EAT91220.1"/>
    </source>
</evidence>
<dbReference type="GeneID" id="5969053"/>
<reference evidence="2" key="1">
    <citation type="journal article" date="2007" name="Plant Cell">
        <title>Dothideomycete-plant interactions illuminated by genome sequencing and EST analysis of the wheat pathogen Stagonospora nodorum.</title>
        <authorList>
            <person name="Hane J.K."/>
            <person name="Lowe R.G."/>
            <person name="Solomon P.S."/>
            <person name="Tan K.C."/>
            <person name="Schoch C.L."/>
            <person name="Spatafora J.W."/>
            <person name="Crous P.W."/>
            <person name="Kodira C."/>
            <person name="Birren B.W."/>
            <person name="Galagan J.E."/>
            <person name="Torriani S.F."/>
            <person name="McDonald B.A."/>
            <person name="Oliver R.P."/>
        </authorList>
    </citation>
    <scope>NUCLEOTIDE SEQUENCE [LARGE SCALE GENOMIC DNA]</scope>
    <source>
        <strain evidence="2">SN15 / ATCC MYA-4574 / FGSC 10173</strain>
    </source>
</reference>
<sequence>MSWTYLKHTSSASIQRRFNERPYAPYTGTYLYRANAKARAFTRIYTLLLI</sequence>
<dbReference type="HOGENOM" id="CLU_3125588_0_0_1"/>
<dbReference type="Proteomes" id="UP000001055">
    <property type="component" value="Unassembled WGS sequence"/>
</dbReference>
<dbReference type="KEGG" id="pno:SNOG_01571"/>
<accession>Q0V343</accession>
<evidence type="ECO:0000313" key="2">
    <source>
        <dbReference type="Proteomes" id="UP000001055"/>
    </source>
</evidence>
<organism evidence="1 2">
    <name type="scientific">Phaeosphaeria nodorum (strain SN15 / ATCC MYA-4574 / FGSC 10173)</name>
    <name type="common">Glume blotch fungus</name>
    <name type="synonym">Parastagonospora nodorum</name>
    <dbReference type="NCBI Taxonomy" id="321614"/>
    <lineage>
        <taxon>Eukaryota</taxon>
        <taxon>Fungi</taxon>
        <taxon>Dikarya</taxon>
        <taxon>Ascomycota</taxon>
        <taxon>Pezizomycotina</taxon>
        <taxon>Dothideomycetes</taxon>
        <taxon>Pleosporomycetidae</taxon>
        <taxon>Pleosporales</taxon>
        <taxon>Pleosporineae</taxon>
        <taxon>Phaeosphaeriaceae</taxon>
        <taxon>Parastagonospora</taxon>
    </lineage>
</organism>
<dbReference type="EMBL" id="CH445326">
    <property type="protein sequence ID" value="EAT91220.1"/>
    <property type="molecule type" value="Genomic_DNA"/>
</dbReference>